<reference evidence="3" key="1">
    <citation type="submission" date="2020-02" db="EMBL/GenBank/DDBJ databases">
        <authorList>
            <person name="Meier V. D."/>
        </authorList>
    </citation>
    <scope>NUCLEOTIDE SEQUENCE</scope>
    <source>
        <strain evidence="3">AVDCRST_MAG93</strain>
    </source>
</reference>
<feature type="signal peptide" evidence="2">
    <location>
        <begin position="1"/>
        <end position="27"/>
    </location>
</feature>
<accession>A0A6J4J6R9</accession>
<evidence type="ECO:0008006" key="4">
    <source>
        <dbReference type="Google" id="ProtNLM"/>
    </source>
</evidence>
<dbReference type="PROSITE" id="PS51257">
    <property type="entry name" value="PROKAR_LIPOPROTEIN"/>
    <property type="match status" value="1"/>
</dbReference>
<dbReference type="EMBL" id="CADCTR010000858">
    <property type="protein sequence ID" value="CAA9268445.1"/>
    <property type="molecule type" value="Genomic_DNA"/>
</dbReference>
<evidence type="ECO:0000256" key="2">
    <source>
        <dbReference type="SAM" id="SignalP"/>
    </source>
</evidence>
<evidence type="ECO:0000313" key="3">
    <source>
        <dbReference type="EMBL" id="CAA9268445.1"/>
    </source>
</evidence>
<feature type="chain" id="PRO_5027106166" description="TolB protein, periplasmic protein involved in the tonb-independent uptake of group A colicins" evidence="2">
    <location>
        <begin position="28"/>
        <end position="134"/>
    </location>
</feature>
<keyword evidence="2" id="KW-0732">Signal</keyword>
<protein>
    <recommendedName>
        <fullName evidence="4">TolB protein, periplasmic protein involved in the tonb-independent uptake of group A colicins</fullName>
    </recommendedName>
</protein>
<evidence type="ECO:0000256" key="1">
    <source>
        <dbReference type="SAM" id="MobiDB-lite"/>
    </source>
</evidence>
<dbReference type="SUPFAM" id="SSF69304">
    <property type="entry name" value="Tricorn protease N-terminal domain"/>
    <property type="match status" value="1"/>
</dbReference>
<gene>
    <name evidence="3" type="ORF">AVDCRST_MAG93-2523</name>
</gene>
<feature type="compositionally biased region" description="Low complexity" evidence="1">
    <location>
        <begin position="28"/>
        <end position="39"/>
    </location>
</feature>
<feature type="non-terminal residue" evidence="3">
    <location>
        <position position="134"/>
    </location>
</feature>
<proteinExistence type="predicted"/>
<dbReference type="Gene3D" id="2.120.10.60">
    <property type="entry name" value="Tricorn protease N-terminal domain"/>
    <property type="match status" value="1"/>
</dbReference>
<organism evidence="3">
    <name type="scientific">uncultured Chloroflexia bacterium</name>
    <dbReference type="NCBI Taxonomy" id="1672391"/>
    <lineage>
        <taxon>Bacteria</taxon>
        <taxon>Bacillati</taxon>
        <taxon>Chloroflexota</taxon>
        <taxon>Chloroflexia</taxon>
        <taxon>environmental samples</taxon>
    </lineage>
</organism>
<sequence>MARKAIAYALITLFGLLAGCGTTTSPATTAPAATAQQSSDESGTAIAATSQPAASLQCPDAPGPIKGSIVFVGDGNLIAVDQDGGNLQQLTTLPTVQWSQNPAWSPDAQTLAYTLNVQNPDAALSWLPVSIIFG</sequence>
<feature type="region of interest" description="Disordered" evidence="1">
    <location>
        <begin position="28"/>
        <end position="57"/>
    </location>
</feature>
<dbReference type="AlphaFoldDB" id="A0A6J4J6R9"/>
<name>A0A6J4J6R9_9CHLR</name>